<dbReference type="Pfam" id="PF01812">
    <property type="entry name" value="5-FTHF_cyc-lig"/>
    <property type="match status" value="1"/>
</dbReference>
<organism evidence="2 3">
    <name type="scientific">Desulfomarina profundi</name>
    <dbReference type="NCBI Taxonomy" id="2772557"/>
    <lineage>
        <taxon>Bacteria</taxon>
        <taxon>Pseudomonadati</taxon>
        <taxon>Thermodesulfobacteriota</taxon>
        <taxon>Desulfobulbia</taxon>
        <taxon>Desulfobulbales</taxon>
        <taxon>Desulfobulbaceae</taxon>
        <taxon>Desulfomarina</taxon>
    </lineage>
</organism>
<accession>A0A8D5JPA8</accession>
<reference evidence="2" key="1">
    <citation type="submission" date="2020-09" db="EMBL/GenBank/DDBJ databases">
        <title>Desulfogranum mesoprofundum gen. nov., sp. nov., a novel mesophilic, sulfate-reducing chemolithoautotroph isolated from a deep-sea hydrothermal vent chimney in the Suiyo Seamount.</title>
        <authorList>
            <person name="Hashimoto Y."/>
            <person name="Nakagawa S."/>
        </authorList>
    </citation>
    <scope>NUCLEOTIDE SEQUENCE</scope>
    <source>
        <strain evidence="2">KT2</strain>
    </source>
</reference>
<comment type="cofactor">
    <cofactor evidence="1">
        <name>Mg(2+)</name>
        <dbReference type="ChEBI" id="CHEBI:18420"/>
    </cofactor>
</comment>
<evidence type="ECO:0000313" key="2">
    <source>
        <dbReference type="EMBL" id="BCL61085.1"/>
    </source>
</evidence>
<dbReference type="GO" id="GO:0009396">
    <property type="term" value="P:folic acid-containing compound biosynthetic process"/>
    <property type="evidence" value="ECO:0007669"/>
    <property type="project" value="TreeGrafter"/>
</dbReference>
<dbReference type="RefSeq" id="WP_228857140.1">
    <property type="nucleotide sequence ID" value="NZ_AP024086.1"/>
</dbReference>
<dbReference type="AlphaFoldDB" id="A0A8D5JPA8"/>
<dbReference type="GO" id="GO:0035999">
    <property type="term" value="P:tetrahydrofolate interconversion"/>
    <property type="evidence" value="ECO:0007669"/>
    <property type="project" value="TreeGrafter"/>
</dbReference>
<comment type="catalytic activity">
    <reaction evidence="1">
        <text>(6S)-5-formyl-5,6,7,8-tetrahydrofolate + ATP = (6R)-5,10-methenyltetrahydrofolate + ADP + phosphate</text>
        <dbReference type="Rhea" id="RHEA:10488"/>
        <dbReference type="ChEBI" id="CHEBI:30616"/>
        <dbReference type="ChEBI" id="CHEBI:43474"/>
        <dbReference type="ChEBI" id="CHEBI:57455"/>
        <dbReference type="ChEBI" id="CHEBI:57457"/>
        <dbReference type="ChEBI" id="CHEBI:456216"/>
        <dbReference type="EC" id="6.3.3.2"/>
    </reaction>
</comment>
<evidence type="ECO:0000256" key="1">
    <source>
        <dbReference type="RuleBase" id="RU361279"/>
    </source>
</evidence>
<evidence type="ECO:0000313" key="3">
    <source>
        <dbReference type="Proteomes" id="UP000826725"/>
    </source>
</evidence>
<keyword evidence="1" id="KW-0547">Nucleotide-binding</keyword>
<proteinExistence type="inferred from homology"/>
<gene>
    <name evidence="2" type="ORF">DGMP_17780</name>
</gene>
<dbReference type="GO" id="GO:0030272">
    <property type="term" value="F:5-formyltetrahydrofolate cyclo-ligase activity"/>
    <property type="evidence" value="ECO:0007669"/>
    <property type="project" value="UniProtKB-EC"/>
</dbReference>
<dbReference type="Proteomes" id="UP000826725">
    <property type="component" value="Chromosome"/>
</dbReference>
<dbReference type="GO" id="GO:0005524">
    <property type="term" value="F:ATP binding"/>
    <property type="evidence" value="ECO:0007669"/>
    <property type="project" value="UniProtKB-KW"/>
</dbReference>
<keyword evidence="1" id="KW-0067">ATP-binding</keyword>
<dbReference type="GO" id="GO:0046872">
    <property type="term" value="F:metal ion binding"/>
    <property type="evidence" value="ECO:0007669"/>
    <property type="project" value="UniProtKB-KW"/>
</dbReference>
<dbReference type="EC" id="6.3.3.2" evidence="1"/>
<keyword evidence="3" id="KW-1185">Reference proteome</keyword>
<keyword evidence="1" id="KW-0460">Magnesium</keyword>
<dbReference type="KEGG" id="dbk:DGMP_17780"/>
<dbReference type="EMBL" id="AP024086">
    <property type="protein sequence ID" value="BCL61085.1"/>
    <property type="molecule type" value="Genomic_DNA"/>
</dbReference>
<name>A0A8D5JPA8_9BACT</name>
<sequence>MTDPSQLRKNILTTRNNLPREELLQKSDTIRQTVLNNKMIMSKNTFFVYVSFRSEVATFDLINDLLKAGKNVTVPITRTETKRLDAIRIKNLEEDLVPGYCDIPEPPESLCRTNKVDPSEIEVIILPGSVFDERGGRFGYGGGFYDRFVSAIPKSLRVGLAFELQIVERAPLQPHDELLDLIITEKRIIAGRKI</sequence>
<dbReference type="PANTHER" id="PTHR23407:SF1">
    <property type="entry name" value="5-FORMYLTETRAHYDROFOLATE CYCLO-LIGASE"/>
    <property type="match status" value="1"/>
</dbReference>
<dbReference type="NCBIfam" id="TIGR02727">
    <property type="entry name" value="MTHFS_bact"/>
    <property type="match status" value="1"/>
</dbReference>
<dbReference type="PANTHER" id="PTHR23407">
    <property type="entry name" value="ATPASE INHIBITOR/5-FORMYLTETRAHYDROFOLATE CYCLO-LIGASE"/>
    <property type="match status" value="1"/>
</dbReference>
<comment type="similarity">
    <text evidence="1">Belongs to the 5-formyltetrahydrofolate cyclo-ligase family.</text>
</comment>
<dbReference type="PIRSF" id="PIRSF006806">
    <property type="entry name" value="FTHF_cligase"/>
    <property type="match status" value="1"/>
</dbReference>
<keyword evidence="1" id="KW-0479">Metal-binding</keyword>
<dbReference type="InterPro" id="IPR002698">
    <property type="entry name" value="FTHF_cligase"/>
</dbReference>
<protein>
    <recommendedName>
        <fullName evidence="1">5-formyltetrahydrofolate cyclo-ligase</fullName>
        <ecNumber evidence="1">6.3.3.2</ecNumber>
    </recommendedName>
</protein>